<sequence>MFDFKVSPRNLNWARLTREAVKTVLGGSIAGVLVQVSSSGQMTNIVWVWVLLGALVLTYGFTEAMLGPPESE</sequence>
<keyword evidence="1" id="KW-0812">Transmembrane</keyword>
<dbReference type="AlphaFoldDB" id="A0A0U5GYX7"/>
<keyword evidence="3" id="KW-1185">Reference proteome</keyword>
<organism evidence="2 3">
    <name type="scientific">Halobacterium hubeiense</name>
    <dbReference type="NCBI Taxonomy" id="1407499"/>
    <lineage>
        <taxon>Archaea</taxon>
        <taxon>Methanobacteriati</taxon>
        <taxon>Methanobacteriota</taxon>
        <taxon>Stenosarchaea group</taxon>
        <taxon>Halobacteria</taxon>
        <taxon>Halobacteriales</taxon>
        <taxon>Halobacteriaceae</taxon>
        <taxon>Halobacterium</taxon>
    </lineage>
</organism>
<reference evidence="3" key="1">
    <citation type="journal article" date="2016" name="Environ. Microbiol.">
        <title>The complete genome of a viable archaeum isolated from 123-million-year-old rock salt.</title>
        <authorList>
            <person name="Jaakkola S.T."/>
            <person name="Pfeiffer F."/>
            <person name="Ravantti J.J."/>
            <person name="Guo Q."/>
            <person name="Liu Y."/>
            <person name="Chen X."/>
            <person name="Ma H."/>
            <person name="Yang C."/>
            <person name="Oksanen H.M."/>
            <person name="Bamford D.H."/>
        </authorList>
    </citation>
    <scope>NUCLEOTIDE SEQUENCE</scope>
    <source>
        <strain evidence="3">JI20-1</strain>
    </source>
</reference>
<proteinExistence type="predicted"/>
<feature type="transmembrane region" description="Helical" evidence="1">
    <location>
        <begin position="44"/>
        <end position="62"/>
    </location>
</feature>
<dbReference type="Proteomes" id="UP000066737">
    <property type="component" value="Chromosome I"/>
</dbReference>
<protein>
    <submittedName>
        <fullName evidence="2">Uncharacterized protein</fullName>
    </submittedName>
</protein>
<dbReference type="KEGG" id="hhb:Hhub_1842"/>
<name>A0A0U5GYX7_9EURY</name>
<evidence type="ECO:0000313" key="2">
    <source>
        <dbReference type="EMBL" id="CQH52419.1"/>
    </source>
</evidence>
<evidence type="ECO:0000256" key="1">
    <source>
        <dbReference type="SAM" id="Phobius"/>
    </source>
</evidence>
<accession>A0A0U5GYX7</accession>
<evidence type="ECO:0000313" key="3">
    <source>
        <dbReference type="Proteomes" id="UP000066737"/>
    </source>
</evidence>
<dbReference type="EMBL" id="LN831302">
    <property type="protein sequence ID" value="CQH52419.1"/>
    <property type="molecule type" value="Genomic_DNA"/>
</dbReference>
<keyword evidence="1" id="KW-1133">Transmembrane helix</keyword>
<gene>
    <name evidence="2" type="ORF">HHUB_1842</name>
</gene>
<keyword evidence="1" id="KW-0472">Membrane</keyword>